<evidence type="ECO:0000313" key="3">
    <source>
        <dbReference type="Proteomes" id="UP000318695"/>
    </source>
</evidence>
<dbReference type="Gene3D" id="3.40.50.1240">
    <property type="entry name" value="Phosphoglycerate mutase-like"/>
    <property type="match status" value="1"/>
</dbReference>
<dbReference type="NCBIfam" id="TIGR00249">
    <property type="entry name" value="sixA"/>
    <property type="match status" value="1"/>
</dbReference>
<dbReference type="InterPro" id="IPR051021">
    <property type="entry name" value="Mito_Ser/Thr_phosphatase"/>
</dbReference>
<dbReference type="CDD" id="cd07067">
    <property type="entry name" value="HP_PGM_like"/>
    <property type="match status" value="1"/>
</dbReference>
<dbReference type="Proteomes" id="UP000318695">
    <property type="component" value="Unassembled WGS sequence"/>
</dbReference>
<keyword evidence="1" id="KW-0378">Hydrolase</keyword>
<dbReference type="GO" id="GO:0005737">
    <property type="term" value="C:cytoplasm"/>
    <property type="evidence" value="ECO:0007669"/>
    <property type="project" value="InterPro"/>
</dbReference>
<accession>A0A502JBT2</accession>
<proteinExistence type="predicted"/>
<dbReference type="InterPro" id="IPR004449">
    <property type="entry name" value="SixA"/>
</dbReference>
<dbReference type="Pfam" id="PF00300">
    <property type="entry name" value="His_Phos_1"/>
    <property type="match status" value="1"/>
</dbReference>
<evidence type="ECO:0000256" key="1">
    <source>
        <dbReference type="ARBA" id="ARBA00022801"/>
    </source>
</evidence>
<dbReference type="RefSeq" id="WP_140578811.1">
    <property type="nucleotide sequence ID" value="NZ_SDPI01000065.1"/>
</dbReference>
<dbReference type="AlphaFoldDB" id="A0A502JBT2"/>
<dbReference type="EMBL" id="SDPI01000065">
    <property type="protein sequence ID" value="TPG96741.1"/>
    <property type="molecule type" value="Genomic_DNA"/>
</dbReference>
<dbReference type="InterPro" id="IPR013078">
    <property type="entry name" value="His_Pase_superF_clade-1"/>
</dbReference>
<gene>
    <name evidence="2" type="primary">sixA</name>
    <name evidence="2" type="ORF">EUX54_09285</name>
</gene>
<evidence type="ECO:0000313" key="2">
    <source>
        <dbReference type="EMBL" id="TPG96741.1"/>
    </source>
</evidence>
<organism evidence="2 3">
    <name type="scientific">Haemophilus haemolyticus</name>
    <dbReference type="NCBI Taxonomy" id="726"/>
    <lineage>
        <taxon>Bacteria</taxon>
        <taxon>Pseudomonadati</taxon>
        <taxon>Pseudomonadota</taxon>
        <taxon>Gammaproteobacteria</taxon>
        <taxon>Pasteurellales</taxon>
        <taxon>Pasteurellaceae</taxon>
        <taxon>Haemophilus</taxon>
    </lineage>
</organism>
<protein>
    <submittedName>
        <fullName evidence="2">Phosphohistidine phosphatase SixA</fullName>
    </submittedName>
</protein>
<sequence>MNIFIMRHGEAEVMANSDKARRLTVYGIKQAFTQGQWLRKQLELATPDRIIISPYVRAQETFEQVNQAFNGELSSKIEIWDSVTPYGNAEMVTDYFSVLRNEGIKSIFIISHLPLVGEIVAALYGKRNPISFYPATIAYLNWSGQYAKILMYKNADTLF</sequence>
<dbReference type="GO" id="GO:0101006">
    <property type="term" value="F:protein histidine phosphatase activity"/>
    <property type="evidence" value="ECO:0007669"/>
    <property type="project" value="InterPro"/>
</dbReference>
<dbReference type="InterPro" id="IPR029033">
    <property type="entry name" value="His_PPase_superfam"/>
</dbReference>
<dbReference type="PANTHER" id="PTHR20935">
    <property type="entry name" value="PHOSPHOGLYCERATE MUTASE-RELATED"/>
    <property type="match status" value="1"/>
</dbReference>
<reference evidence="2 3" key="1">
    <citation type="submission" date="2019-01" db="EMBL/GenBank/DDBJ databases">
        <title>Comparative genomic analysis identifies haemin-independent Haemophilus haemolyticus: a formal re-classification of Haemophilus intermedius.</title>
        <authorList>
            <person name="Harris T.M."/>
            <person name="Price E.P."/>
            <person name="Sarovich D.S."/>
            <person name="Norskov-Lauritsen N."/>
            <person name="Beissbarth J."/>
            <person name="Chang A.B."/>
            <person name="Smith-Vaughan H.C."/>
        </authorList>
    </citation>
    <scope>NUCLEOTIDE SEQUENCE [LARGE SCALE GENOMIC DNA]</scope>
    <source>
        <strain evidence="2 3">CCUG 30218</strain>
    </source>
</reference>
<comment type="caution">
    <text evidence="2">The sequence shown here is derived from an EMBL/GenBank/DDBJ whole genome shotgun (WGS) entry which is preliminary data.</text>
</comment>
<name>A0A502JBT2_HAEHA</name>
<dbReference type="SUPFAM" id="SSF53254">
    <property type="entry name" value="Phosphoglycerate mutase-like"/>
    <property type="match status" value="1"/>
</dbReference>